<dbReference type="Pfam" id="PF03922">
    <property type="entry name" value="OmpW"/>
    <property type="match status" value="1"/>
</dbReference>
<dbReference type="OrthoDB" id="9807574at2"/>
<dbReference type="InterPro" id="IPR011250">
    <property type="entry name" value="OMP/PagP_B-barrel"/>
</dbReference>
<dbReference type="EMBL" id="FCOF02000032">
    <property type="protein sequence ID" value="SAK82348.1"/>
    <property type="molecule type" value="Genomic_DNA"/>
</dbReference>
<dbReference type="SUPFAM" id="SSF56925">
    <property type="entry name" value="OMPA-like"/>
    <property type="match status" value="1"/>
</dbReference>
<dbReference type="GO" id="GO:0009279">
    <property type="term" value="C:cell outer membrane"/>
    <property type="evidence" value="ECO:0007669"/>
    <property type="project" value="UniProtKB-SubCell"/>
</dbReference>
<keyword evidence="2" id="KW-0732">Signal</keyword>
<dbReference type="PANTHER" id="PTHR36920">
    <property type="match status" value="1"/>
</dbReference>
<dbReference type="PANTHER" id="PTHR36920:SF1">
    <property type="entry name" value="OUTER MEMBRANE PROTEIN W"/>
    <property type="match status" value="1"/>
</dbReference>
<dbReference type="InterPro" id="IPR005618">
    <property type="entry name" value="OMPW"/>
</dbReference>
<accession>A0A158CJ02</accession>
<evidence type="ECO:0000256" key="1">
    <source>
        <dbReference type="ARBA" id="ARBA00004442"/>
    </source>
</evidence>
<comment type="subcellular location">
    <subcellularLocation>
        <location evidence="1">Cell outer membrane</location>
    </subcellularLocation>
</comment>
<evidence type="ECO:0000313" key="4">
    <source>
        <dbReference type="Proteomes" id="UP000054870"/>
    </source>
</evidence>
<evidence type="ECO:0000256" key="2">
    <source>
        <dbReference type="SAM" id="SignalP"/>
    </source>
</evidence>
<feature type="signal peptide" evidence="2">
    <location>
        <begin position="1"/>
        <end position="24"/>
    </location>
</feature>
<gene>
    <name evidence="3" type="ORF">AWB75_05238</name>
</gene>
<protein>
    <submittedName>
        <fullName evidence="3">Membrane protein</fullName>
    </submittedName>
</protein>
<organism evidence="3 4">
    <name type="scientific">Caballeronia catudaia</name>
    <dbReference type="NCBI Taxonomy" id="1777136"/>
    <lineage>
        <taxon>Bacteria</taxon>
        <taxon>Pseudomonadati</taxon>
        <taxon>Pseudomonadota</taxon>
        <taxon>Betaproteobacteria</taxon>
        <taxon>Burkholderiales</taxon>
        <taxon>Burkholderiaceae</taxon>
        <taxon>Caballeronia</taxon>
    </lineage>
</organism>
<keyword evidence="4" id="KW-1185">Reference proteome</keyword>
<dbReference type="Gene3D" id="2.40.160.20">
    <property type="match status" value="1"/>
</dbReference>
<dbReference type="Proteomes" id="UP000054870">
    <property type="component" value="Unassembled WGS sequence"/>
</dbReference>
<proteinExistence type="predicted"/>
<name>A0A158CJ02_9BURK</name>
<evidence type="ECO:0000313" key="3">
    <source>
        <dbReference type="EMBL" id="SAK82348.1"/>
    </source>
</evidence>
<reference evidence="3" key="1">
    <citation type="submission" date="2016-01" db="EMBL/GenBank/DDBJ databases">
        <authorList>
            <person name="Peeters C."/>
        </authorList>
    </citation>
    <scope>NUCLEOTIDE SEQUENCE [LARGE SCALE GENOMIC DNA]</scope>
    <source>
        <strain evidence="3">LMG 29318</strain>
    </source>
</reference>
<comment type="caution">
    <text evidence="3">The sequence shown here is derived from an EMBL/GenBank/DDBJ whole genome shotgun (WGS) entry which is preliminary data.</text>
</comment>
<feature type="chain" id="PRO_5007623008" evidence="2">
    <location>
        <begin position="25"/>
        <end position="245"/>
    </location>
</feature>
<dbReference type="GO" id="GO:0055085">
    <property type="term" value="P:transmembrane transport"/>
    <property type="evidence" value="ECO:0007669"/>
    <property type="project" value="TreeGrafter"/>
</dbReference>
<dbReference type="AlphaFoldDB" id="A0A158CJ02"/>
<sequence>MKLKHIACAALSTLGMAGASGAYAQSAGDVQVSAGWMHFAPQDSSGPFNITALGQTVTKQGASASVSDADTFGLTLQYFVTDHIAVEAVTGVPPKFHLNGEGTLGPLGELGTAREWSPTLLLKYYFLSAQSKFRPYVGAGGSYVWFSDVKLSQQMANGAFLYTPQTGTALTGPTSVHINSSFAPVVNAGLSYNFNKHWSAAFSVSYMWLSARATLTTNSAVGQVKSESKLKLDPIVTFLSVGYTF</sequence>